<reference evidence="5" key="1">
    <citation type="submission" date="2022-08" db="EMBL/GenBank/DDBJ databases">
        <title>Novel sulphate-reducing endosymbionts in the free-living metamonad Anaeramoeba.</title>
        <authorList>
            <person name="Jerlstrom-Hultqvist J."/>
            <person name="Cepicka I."/>
            <person name="Gallot-Lavallee L."/>
            <person name="Salas-Leiva D."/>
            <person name="Curtis B.A."/>
            <person name="Zahonova K."/>
            <person name="Pipaliya S."/>
            <person name="Dacks J."/>
            <person name="Roger A.J."/>
        </authorList>
    </citation>
    <scope>NUCLEOTIDE SEQUENCE</scope>
    <source>
        <strain evidence="5">Busselton2</strain>
    </source>
</reference>
<dbReference type="PANTHER" id="PTHR12425">
    <property type="entry name" value="SYNEMBRYN"/>
    <property type="match status" value="1"/>
</dbReference>
<dbReference type="GO" id="GO:0005737">
    <property type="term" value="C:cytoplasm"/>
    <property type="evidence" value="ECO:0007669"/>
    <property type="project" value="TreeGrafter"/>
</dbReference>
<dbReference type="Pfam" id="PF10165">
    <property type="entry name" value="Ric8"/>
    <property type="match status" value="1"/>
</dbReference>
<feature type="region of interest" description="Disordered" evidence="4">
    <location>
        <begin position="579"/>
        <end position="610"/>
    </location>
</feature>
<protein>
    <submittedName>
        <fullName evidence="5">Synembryn</fullName>
    </submittedName>
</protein>
<dbReference type="GO" id="GO:0005085">
    <property type="term" value="F:guanyl-nucleotide exchange factor activity"/>
    <property type="evidence" value="ECO:0007669"/>
    <property type="project" value="UniProtKB-KW"/>
</dbReference>
<dbReference type="SUPFAM" id="SSF48371">
    <property type="entry name" value="ARM repeat"/>
    <property type="match status" value="1"/>
</dbReference>
<evidence type="ECO:0000256" key="2">
    <source>
        <dbReference type="ARBA" id="ARBA00022658"/>
    </source>
</evidence>
<feature type="compositionally biased region" description="Basic and acidic residues" evidence="4">
    <location>
        <begin position="455"/>
        <end position="464"/>
    </location>
</feature>
<comment type="caution">
    <text evidence="5">The sequence shown here is derived from an EMBL/GenBank/DDBJ whole genome shotgun (WGS) entry which is preliminary data.</text>
</comment>
<evidence type="ECO:0000313" key="6">
    <source>
        <dbReference type="Proteomes" id="UP001146793"/>
    </source>
</evidence>
<dbReference type="EMBL" id="JANTQA010000023">
    <property type="protein sequence ID" value="KAJ3445841.1"/>
    <property type="molecule type" value="Genomic_DNA"/>
</dbReference>
<feature type="compositionally biased region" description="Basic and acidic residues" evidence="4">
    <location>
        <begin position="391"/>
        <end position="435"/>
    </location>
</feature>
<keyword evidence="2" id="KW-0344">Guanine-nucleotide releasing factor</keyword>
<name>A0AAV7ZYJ6_9EUKA</name>
<dbReference type="GO" id="GO:0007186">
    <property type="term" value="P:G protein-coupled receptor signaling pathway"/>
    <property type="evidence" value="ECO:0007669"/>
    <property type="project" value="TreeGrafter"/>
</dbReference>
<sequence length="610" mass="71648">MNDLHSELTNPKSTNETLLEALKKFKTENLQRREFCKTQKDVEIKKTIFIKLLGILQKPSTTRPKEIDILIYIILRVLLREQKGNEFVSKKEVVQLIMGVSFNKKADRGIREESLKCMINALFKNAIAQDHFIEADGLRKLLLELSNKEADTEMRYFLARLLFHFTYDAKHLKKLKALSLRVVMDSIFQECLKAPGKRKILSDLILVYFNLASRISKKIKELEGKTGKQNLTRKDRLTRKLITTITEWWDKYLEPILLFDFKTPQDIEYLLKLRVVSLLFEMPAECVKKFEGNPEAILKNFSEILITQLKKVSPEPLSEEDLKKKKEKEKRAEEKMKKKRAKLIKRWEAKYSQEEEQEMNLQEFLLSLQKTKEEQDKEKKLKKEKIDKLKKTENEKENEGEKENEKEGGKEKEKEKEKEKVEEKEKEKEKKKEESNLSSSSSSDEEKEEEETEEEKEKAKIQMIKDSKAPEELLPIISLLNKVTEVSSDARDFFFEMFFNAKDSGLKQMILHHSGSHNIALSFYTCQFLFYLADENAKYLVSLVGFQNVAGFLVNKGLVDMGKNTINLGDLAEQKKKMELKEKEKQKEKNEKTEKNEKEKEKENEKEKEK</sequence>
<feature type="compositionally biased region" description="Acidic residues" evidence="4">
    <location>
        <begin position="443"/>
        <end position="454"/>
    </location>
</feature>
<accession>A0AAV7ZYJ6</accession>
<gene>
    <name evidence="5" type="ORF">M0812_11728</name>
</gene>
<comment type="similarity">
    <text evidence="1">Belongs to the synembryn family.</text>
</comment>
<dbReference type="InterPro" id="IPR019318">
    <property type="entry name" value="Gua_nucleotide_exch_fac_Ric8"/>
</dbReference>
<proteinExistence type="inferred from homology"/>
<dbReference type="GO" id="GO:0001965">
    <property type="term" value="F:G-protein alpha-subunit binding"/>
    <property type="evidence" value="ECO:0007669"/>
    <property type="project" value="TreeGrafter"/>
</dbReference>
<dbReference type="AlphaFoldDB" id="A0AAV7ZYJ6"/>
<keyword evidence="3" id="KW-0143">Chaperone</keyword>
<evidence type="ECO:0000256" key="3">
    <source>
        <dbReference type="ARBA" id="ARBA00023186"/>
    </source>
</evidence>
<evidence type="ECO:0000256" key="1">
    <source>
        <dbReference type="ARBA" id="ARBA00009049"/>
    </source>
</evidence>
<evidence type="ECO:0000313" key="5">
    <source>
        <dbReference type="EMBL" id="KAJ3445841.1"/>
    </source>
</evidence>
<organism evidence="5 6">
    <name type="scientific">Anaeramoeba flamelloides</name>
    <dbReference type="NCBI Taxonomy" id="1746091"/>
    <lineage>
        <taxon>Eukaryota</taxon>
        <taxon>Metamonada</taxon>
        <taxon>Anaeramoebidae</taxon>
        <taxon>Anaeramoeba</taxon>
    </lineage>
</organism>
<dbReference type="Proteomes" id="UP001146793">
    <property type="component" value="Unassembled WGS sequence"/>
</dbReference>
<evidence type="ECO:0000256" key="4">
    <source>
        <dbReference type="SAM" id="MobiDB-lite"/>
    </source>
</evidence>
<feature type="region of interest" description="Disordered" evidence="4">
    <location>
        <begin position="391"/>
        <end position="464"/>
    </location>
</feature>
<dbReference type="PANTHER" id="PTHR12425:SF5">
    <property type="entry name" value="SYNEMBRYN"/>
    <property type="match status" value="1"/>
</dbReference>
<dbReference type="InterPro" id="IPR016024">
    <property type="entry name" value="ARM-type_fold"/>
</dbReference>